<dbReference type="AlphaFoldDB" id="A0ABD1QX03"/>
<dbReference type="PANTHER" id="PTHR13878:SF120">
    <property type="entry name" value="CYTOKININ DEHYDROGENASE"/>
    <property type="match status" value="1"/>
</dbReference>
<reference evidence="8" key="1">
    <citation type="submission" date="2024-07" db="EMBL/GenBank/DDBJ databases">
        <title>Two chromosome-level genome assemblies of Korean endemic species Abeliophyllum distichum and Forsythia ovata (Oleaceae).</title>
        <authorList>
            <person name="Jang H."/>
        </authorList>
    </citation>
    <scope>NUCLEOTIDE SEQUENCE [LARGE SCALE GENOMIC DNA]</scope>
</reference>
<dbReference type="EMBL" id="JBFOLK010000010">
    <property type="protein sequence ID" value="KAL2480688.1"/>
    <property type="molecule type" value="Genomic_DNA"/>
</dbReference>
<dbReference type="Proteomes" id="UP001604336">
    <property type="component" value="Unassembled WGS sequence"/>
</dbReference>
<evidence type="ECO:0000256" key="5">
    <source>
        <dbReference type="ARBA" id="ARBA00023002"/>
    </source>
</evidence>
<dbReference type="GO" id="GO:0016491">
    <property type="term" value="F:oxidoreductase activity"/>
    <property type="evidence" value="ECO:0007669"/>
    <property type="project" value="UniProtKB-KW"/>
</dbReference>
<keyword evidence="4" id="KW-0274">FAD</keyword>
<name>A0ABD1QX03_9LAMI</name>
<dbReference type="InterPro" id="IPR016164">
    <property type="entry name" value="FAD-linked_Oxase-like_C"/>
</dbReference>
<dbReference type="InterPro" id="IPR016167">
    <property type="entry name" value="FAD-bd_PCMH_sub1"/>
</dbReference>
<comment type="similarity">
    <text evidence="2">Belongs to the oxygen-dependent FAD-linked oxidoreductase family.</text>
</comment>
<gene>
    <name evidence="7" type="ORF">Adt_33654</name>
</gene>
<keyword evidence="8" id="KW-1185">Reference proteome</keyword>
<evidence type="ECO:0000313" key="8">
    <source>
        <dbReference type="Proteomes" id="UP001604336"/>
    </source>
</evidence>
<keyword evidence="3" id="KW-0285">Flavoprotein</keyword>
<feature type="domain" description="Cytokinin dehydrogenase 1 FAD/cytokinin binding" evidence="6">
    <location>
        <begin position="1"/>
        <end position="83"/>
    </location>
</feature>
<evidence type="ECO:0000256" key="1">
    <source>
        <dbReference type="ARBA" id="ARBA00001974"/>
    </source>
</evidence>
<evidence type="ECO:0000256" key="2">
    <source>
        <dbReference type="ARBA" id="ARBA00005466"/>
    </source>
</evidence>
<organism evidence="7 8">
    <name type="scientific">Abeliophyllum distichum</name>
    <dbReference type="NCBI Taxonomy" id="126358"/>
    <lineage>
        <taxon>Eukaryota</taxon>
        <taxon>Viridiplantae</taxon>
        <taxon>Streptophyta</taxon>
        <taxon>Embryophyta</taxon>
        <taxon>Tracheophyta</taxon>
        <taxon>Spermatophyta</taxon>
        <taxon>Magnoliopsida</taxon>
        <taxon>eudicotyledons</taxon>
        <taxon>Gunneridae</taxon>
        <taxon>Pentapetalae</taxon>
        <taxon>asterids</taxon>
        <taxon>lamiids</taxon>
        <taxon>Lamiales</taxon>
        <taxon>Oleaceae</taxon>
        <taxon>Forsythieae</taxon>
        <taxon>Abeliophyllum</taxon>
    </lineage>
</organism>
<proteinExistence type="inferred from homology"/>
<dbReference type="Gene3D" id="3.30.43.10">
    <property type="entry name" value="Uridine Diphospho-n-acetylenolpyruvylglucosamine Reductase, domain 2"/>
    <property type="match status" value="1"/>
</dbReference>
<protein>
    <submittedName>
        <fullName evidence="7">Cytokinin dehydrogenase 1</fullName>
    </submittedName>
</protein>
<evidence type="ECO:0000256" key="3">
    <source>
        <dbReference type="ARBA" id="ARBA00022630"/>
    </source>
</evidence>
<evidence type="ECO:0000313" key="7">
    <source>
        <dbReference type="EMBL" id="KAL2480688.1"/>
    </source>
</evidence>
<dbReference type="PANTHER" id="PTHR13878">
    <property type="entry name" value="GULONOLACTONE OXIDASE"/>
    <property type="match status" value="1"/>
</dbReference>
<dbReference type="InterPro" id="IPR015345">
    <property type="entry name" value="Cytokinin_DH_FAD/cytokin-bd"/>
</dbReference>
<dbReference type="SUPFAM" id="SSF55103">
    <property type="entry name" value="FAD-linked oxidases, C-terminal domain"/>
    <property type="match status" value="1"/>
</dbReference>
<comment type="cofactor">
    <cofactor evidence="1">
        <name>FAD</name>
        <dbReference type="ChEBI" id="CHEBI:57692"/>
    </cofactor>
</comment>
<comment type="caution">
    <text evidence="7">The sequence shown here is derived from an EMBL/GenBank/DDBJ whole genome shotgun (WGS) entry which is preliminary data.</text>
</comment>
<dbReference type="InterPro" id="IPR050432">
    <property type="entry name" value="FAD-linked_Oxidoreductases_BP"/>
</dbReference>
<evidence type="ECO:0000256" key="4">
    <source>
        <dbReference type="ARBA" id="ARBA00022827"/>
    </source>
</evidence>
<evidence type="ECO:0000259" key="6">
    <source>
        <dbReference type="Pfam" id="PF09265"/>
    </source>
</evidence>
<sequence>MVTPEEDVFYLIAFLSSAIPSSTGKDGLEHILTQQKRILNFCGRSNLGIKQYLPHYSTREEWKAHFGTFWEGFSRRKSIYDPLGNPSSWTKNLPKAKAFGGQ</sequence>
<keyword evidence="5" id="KW-0560">Oxidoreductase</keyword>
<accession>A0ABD1QX03</accession>
<dbReference type="Pfam" id="PF09265">
    <property type="entry name" value="Cytokin-bind"/>
    <property type="match status" value="1"/>
</dbReference>